<protein>
    <submittedName>
        <fullName evidence="1">Uncharacterized protein</fullName>
    </submittedName>
</protein>
<dbReference type="EMBL" id="HAEG01014989">
    <property type="protein sequence ID" value="SBR99036.1"/>
    <property type="molecule type" value="Transcribed_RNA"/>
</dbReference>
<feature type="non-terminal residue" evidence="1">
    <location>
        <position position="52"/>
    </location>
</feature>
<accession>A0A1A8QZE5</accession>
<reference evidence="1" key="2">
    <citation type="submission" date="2016-06" db="EMBL/GenBank/DDBJ databases">
        <title>The genome of a short-lived fish provides insights into sex chromosome evolution and the genetic control of aging.</title>
        <authorList>
            <person name="Reichwald K."/>
            <person name="Felder M."/>
            <person name="Petzold A."/>
            <person name="Koch P."/>
            <person name="Groth M."/>
            <person name="Platzer M."/>
        </authorList>
    </citation>
    <scope>NUCLEOTIDE SEQUENCE</scope>
    <source>
        <tissue evidence="1">Brain</tissue>
    </source>
</reference>
<sequence>STRSGPEPQGASHSNHSCIVQVIQPIREKLPIQGARWCCCIQRTQKHHGLKE</sequence>
<feature type="non-terminal residue" evidence="1">
    <location>
        <position position="1"/>
    </location>
</feature>
<evidence type="ECO:0000313" key="1">
    <source>
        <dbReference type="EMBL" id="SBR99036.1"/>
    </source>
</evidence>
<name>A0A1A8QZE5_9TELE</name>
<organism evidence="1">
    <name type="scientific">Nothobranchius pienaari</name>
    <dbReference type="NCBI Taxonomy" id="704102"/>
    <lineage>
        <taxon>Eukaryota</taxon>
        <taxon>Metazoa</taxon>
        <taxon>Chordata</taxon>
        <taxon>Craniata</taxon>
        <taxon>Vertebrata</taxon>
        <taxon>Euteleostomi</taxon>
        <taxon>Actinopterygii</taxon>
        <taxon>Neopterygii</taxon>
        <taxon>Teleostei</taxon>
        <taxon>Neoteleostei</taxon>
        <taxon>Acanthomorphata</taxon>
        <taxon>Ovalentaria</taxon>
        <taxon>Atherinomorphae</taxon>
        <taxon>Cyprinodontiformes</taxon>
        <taxon>Nothobranchiidae</taxon>
        <taxon>Nothobranchius</taxon>
    </lineage>
</organism>
<proteinExistence type="predicted"/>
<dbReference type="AlphaFoldDB" id="A0A1A8QZE5"/>
<gene>
    <name evidence="1" type="primary">Nfu_g_1_014001</name>
</gene>
<reference evidence="1" key="1">
    <citation type="submission" date="2016-05" db="EMBL/GenBank/DDBJ databases">
        <authorList>
            <person name="Lavstsen T."/>
            <person name="Jespersen J.S."/>
        </authorList>
    </citation>
    <scope>NUCLEOTIDE SEQUENCE</scope>
    <source>
        <tissue evidence="1">Brain</tissue>
    </source>
</reference>